<evidence type="ECO:0000256" key="1">
    <source>
        <dbReference type="SAM" id="MobiDB-lite"/>
    </source>
</evidence>
<comment type="caution">
    <text evidence="2">The sequence shown here is derived from an EMBL/GenBank/DDBJ whole genome shotgun (WGS) entry which is preliminary data.</text>
</comment>
<feature type="region of interest" description="Disordered" evidence="1">
    <location>
        <begin position="27"/>
        <end position="48"/>
    </location>
</feature>
<evidence type="ECO:0000313" key="3">
    <source>
        <dbReference type="Proteomes" id="UP000177027"/>
    </source>
</evidence>
<organism evidence="2 3">
    <name type="scientific">Candidatus Roizmanbacteria bacterium RIFCSPHIGHO2_02_FULL_40_9</name>
    <dbReference type="NCBI Taxonomy" id="1802042"/>
    <lineage>
        <taxon>Bacteria</taxon>
        <taxon>Candidatus Roizmaniibacteriota</taxon>
    </lineage>
</organism>
<dbReference type="GO" id="GO:0030246">
    <property type="term" value="F:carbohydrate binding"/>
    <property type="evidence" value="ECO:0007669"/>
    <property type="project" value="InterPro"/>
</dbReference>
<protein>
    <recommendedName>
        <fullName evidence="4">Cohesin domain-containing protein</fullName>
    </recommendedName>
</protein>
<dbReference type="AlphaFoldDB" id="A0A1F7HCT4"/>
<sequence length="282" mass="30553">MKKFIPLIIISIIAVLAAGLSYYKNSQSPTNSNGNQQNGNNQKETPMPKITANGILTLTPEKSVIDSKEDFVITLYADSVGQVIGGYDTVINFDTKKAAYVSSENMTRDLQMFVTQRDNGISVTHVKNLDAKDDIIHAQTPIAKLTFKPLVEGKISFDIIFSPGNTDDSNIVTLSAQDILGSAKGTEVFIGKGYSLKIESPLTIPQESIKVTLKKLTVPAKMCADCQTEVSVDVTDGTTTKTLSFVSGGISGETFEVMKAFNHVFEVQIQEGNSVKLFVSKV</sequence>
<dbReference type="InterPro" id="IPR008965">
    <property type="entry name" value="CBM2/CBM3_carb-bd_dom_sf"/>
</dbReference>
<proteinExistence type="predicted"/>
<dbReference type="Proteomes" id="UP000177027">
    <property type="component" value="Unassembled WGS sequence"/>
</dbReference>
<accession>A0A1F7HCT4</accession>
<reference evidence="2 3" key="1">
    <citation type="journal article" date="2016" name="Nat. Commun.">
        <title>Thousands of microbial genomes shed light on interconnected biogeochemical processes in an aquifer system.</title>
        <authorList>
            <person name="Anantharaman K."/>
            <person name="Brown C.T."/>
            <person name="Hug L.A."/>
            <person name="Sharon I."/>
            <person name="Castelle C.J."/>
            <person name="Probst A.J."/>
            <person name="Thomas B.C."/>
            <person name="Singh A."/>
            <person name="Wilkins M.J."/>
            <person name="Karaoz U."/>
            <person name="Brodie E.L."/>
            <person name="Williams K.H."/>
            <person name="Hubbard S.S."/>
            <person name="Banfield J.F."/>
        </authorList>
    </citation>
    <scope>NUCLEOTIDE SEQUENCE [LARGE SCALE GENOMIC DNA]</scope>
</reference>
<gene>
    <name evidence="2" type="ORF">A3D06_01015</name>
</gene>
<dbReference type="EMBL" id="MFZS01000024">
    <property type="protein sequence ID" value="OGK28865.1"/>
    <property type="molecule type" value="Genomic_DNA"/>
</dbReference>
<name>A0A1F7HCT4_9BACT</name>
<evidence type="ECO:0008006" key="4">
    <source>
        <dbReference type="Google" id="ProtNLM"/>
    </source>
</evidence>
<dbReference type="SUPFAM" id="SSF49384">
    <property type="entry name" value="Carbohydrate-binding domain"/>
    <property type="match status" value="1"/>
</dbReference>
<feature type="compositionally biased region" description="Low complexity" evidence="1">
    <location>
        <begin position="27"/>
        <end position="42"/>
    </location>
</feature>
<dbReference type="Gene3D" id="2.60.40.680">
    <property type="match status" value="1"/>
</dbReference>
<evidence type="ECO:0000313" key="2">
    <source>
        <dbReference type="EMBL" id="OGK28865.1"/>
    </source>
</evidence>